<comment type="subcellular location">
    <subcellularLocation>
        <location evidence="1">Membrane</location>
        <topology evidence="1">Multi-pass membrane protein</topology>
    </subcellularLocation>
</comment>
<evidence type="ECO:0000313" key="8">
    <source>
        <dbReference type="EMBL" id="API87731.1"/>
    </source>
</evidence>
<dbReference type="KEGG" id="frx:F7310_01145"/>
<dbReference type="PRINTS" id="PR01035">
    <property type="entry name" value="TCRTETA"/>
</dbReference>
<feature type="transmembrane region" description="Helical" evidence="6">
    <location>
        <begin position="326"/>
        <end position="351"/>
    </location>
</feature>
<dbReference type="STRING" id="573570.F7310_01145"/>
<feature type="transmembrane region" description="Helical" evidence="6">
    <location>
        <begin position="268"/>
        <end position="288"/>
    </location>
</feature>
<evidence type="ECO:0000259" key="7">
    <source>
        <dbReference type="PROSITE" id="PS50850"/>
    </source>
</evidence>
<feature type="domain" description="Major facilitator superfamily (MFS) profile" evidence="7">
    <location>
        <begin position="1"/>
        <end position="380"/>
    </location>
</feature>
<dbReference type="InterPro" id="IPR020846">
    <property type="entry name" value="MFS_dom"/>
</dbReference>
<dbReference type="EMBL" id="CP016796">
    <property type="protein sequence ID" value="API87731.1"/>
    <property type="molecule type" value="Genomic_DNA"/>
</dbReference>
<gene>
    <name evidence="8" type="ORF">F7310_01145</name>
</gene>
<evidence type="ECO:0000256" key="5">
    <source>
        <dbReference type="ARBA" id="ARBA00023136"/>
    </source>
</evidence>
<feature type="transmembrane region" description="Helical" evidence="6">
    <location>
        <begin position="38"/>
        <end position="58"/>
    </location>
</feature>
<reference evidence="8 9" key="1">
    <citation type="journal article" date="2016" name="Appl. Environ. Microbiol.">
        <title>Whole genome relationships among Francisella bacteria of diverse origin define new species and provide specific regions for detection.</title>
        <authorList>
            <person name="Challacombe J.F."/>
            <person name="Petersen J.M."/>
            <person name="Gallegos-Graves V."/>
            <person name="Hodge D."/>
            <person name="Pillai S."/>
            <person name="Kuske C.R."/>
        </authorList>
    </citation>
    <scope>NUCLEOTIDE SEQUENCE [LARGE SCALE GENOMIC DNA]</scope>
    <source>
        <strain evidence="9">TX07-7310</strain>
    </source>
</reference>
<dbReference type="GO" id="GO:0015385">
    <property type="term" value="F:sodium:proton antiporter activity"/>
    <property type="evidence" value="ECO:0007669"/>
    <property type="project" value="TreeGrafter"/>
</dbReference>
<accession>A0A1L4BV70</accession>
<feature type="transmembrane region" description="Helical" evidence="6">
    <location>
        <begin position="65"/>
        <end position="84"/>
    </location>
</feature>
<feature type="transmembrane region" description="Helical" evidence="6">
    <location>
        <begin position="124"/>
        <end position="143"/>
    </location>
</feature>
<dbReference type="InterPro" id="IPR011701">
    <property type="entry name" value="MFS"/>
</dbReference>
<feature type="transmembrane region" description="Helical" evidence="6">
    <location>
        <begin position="155"/>
        <end position="174"/>
    </location>
</feature>
<evidence type="ECO:0000313" key="9">
    <source>
        <dbReference type="Proteomes" id="UP000184222"/>
    </source>
</evidence>
<dbReference type="OrthoDB" id="5670831at2"/>
<evidence type="ECO:0000256" key="3">
    <source>
        <dbReference type="ARBA" id="ARBA00022692"/>
    </source>
</evidence>
<dbReference type="SUPFAM" id="SSF103473">
    <property type="entry name" value="MFS general substrate transporter"/>
    <property type="match status" value="1"/>
</dbReference>
<organism evidence="8 9">
    <name type="scientific">Francisella uliginis</name>
    <dbReference type="NCBI Taxonomy" id="573570"/>
    <lineage>
        <taxon>Bacteria</taxon>
        <taxon>Pseudomonadati</taxon>
        <taxon>Pseudomonadota</taxon>
        <taxon>Gammaproteobacteria</taxon>
        <taxon>Thiotrichales</taxon>
        <taxon>Francisellaceae</taxon>
        <taxon>Francisella</taxon>
    </lineage>
</organism>
<name>A0A1L4BV70_9GAMM</name>
<dbReference type="PANTHER" id="PTHR23502:SF132">
    <property type="entry name" value="POLYAMINE TRANSPORTER 2-RELATED"/>
    <property type="match status" value="1"/>
</dbReference>
<feature type="transmembrane region" description="Helical" evidence="6">
    <location>
        <begin position="202"/>
        <end position="225"/>
    </location>
</feature>
<dbReference type="PROSITE" id="PS50850">
    <property type="entry name" value="MFS"/>
    <property type="match status" value="1"/>
</dbReference>
<dbReference type="PANTHER" id="PTHR23502">
    <property type="entry name" value="MAJOR FACILITATOR SUPERFAMILY"/>
    <property type="match status" value="1"/>
</dbReference>
<evidence type="ECO:0000256" key="4">
    <source>
        <dbReference type="ARBA" id="ARBA00022989"/>
    </source>
</evidence>
<dbReference type="GO" id="GO:1990961">
    <property type="term" value="P:xenobiotic detoxification by transmembrane export across the plasma membrane"/>
    <property type="evidence" value="ECO:0007669"/>
    <property type="project" value="TreeGrafter"/>
</dbReference>
<keyword evidence="5 6" id="KW-0472">Membrane</keyword>
<dbReference type="Pfam" id="PF07690">
    <property type="entry name" value="MFS_1"/>
    <property type="match status" value="1"/>
</dbReference>
<protein>
    <submittedName>
        <fullName evidence="8">Multidrug transporter CflA</fullName>
    </submittedName>
</protein>
<feature type="transmembrane region" description="Helical" evidence="6">
    <location>
        <begin position="90"/>
        <end position="112"/>
    </location>
</feature>
<dbReference type="Gene3D" id="1.20.1720.10">
    <property type="entry name" value="Multidrug resistance protein D"/>
    <property type="match status" value="1"/>
</dbReference>
<evidence type="ECO:0000256" key="1">
    <source>
        <dbReference type="ARBA" id="ARBA00004141"/>
    </source>
</evidence>
<feature type="transmembrane region" description="Helical" evidence="6">
    <location>
        <begin position="237"/>
        <end position="256"/>
    </location>
</feature>
<feature type="transmembrane region" description="Helical" evidence="6">
    <location>
        <begin position="357"/>
        <end position="377"/>
    </location>
</feature>
<proteinExistence type="predicted"/>
<dbReference type="AlphaFoldDB" id="A0A1L4BV70"/>
<keyword evidence="2" id="KW-0813">Transport</keyword>
<dbReference type="GO" id="GO:0005886">
    <property type="term" value="C:plasma membrane"/>
    <property type="evidence" value="ECO:0007669"/>
    <property type="project" value="TreeGrafter"/>
</dbReference>
<dbReference type="InterPro" id="IPR001958">
    <property type="entry name" value="Tet-R_TetA/multi-R_MdtG-like"/>
</dbReference>
<keyword evidence="9" id="KW-1185">Reference proteome</keyword>
<feature type="transmembrane region" description="Helical" evidence="6">
    <location>
        <begin position="294"/>
        <end position="314"/>
    </location>
</feature>
<dbReference type="Proteomes" id="UP000184222">
    <property type="component" value="Chromosome"/>
</dbReference>
<evidence type="ECO:0000256" key="2">
    <source>
        <dbReference type="ARBA" id="ARBA00022448"/>
    </source>
</evidence>
<evidence type="ECO:0000256" key="6">
    <source>
        <dbReference type="SAM" id="Phobius"/>
    </source>
</evidence>
<sequence>MIILLSFFILMGMSIDLFAPSLPGISSSLKIDPSTAKMVISMYLIGYALGNFIIGIITDAIGRRTLLRASCVLFVIISILPPLIPNEYVLLVVRFFQGFLMGSMGVLSRGVFSDILPAEKLLKLGPTIGFLWGLGPIVGPIIGGFLQEYFGWESGFYFFAIITLIITILVFIYIPETIAKKTSLKFSQVYKNIIEVVSNKQFMSLCVAMGMAYSMIISFNTLGPFLIQDVMGYSPAYFGKLAIFLGCSFLPAPIIARKLLDYFPVSKIFFIMTHFFILLILLFFISSYFMQSSISLLIVATMTVYFVCGSIFPLSMGKGISMFSHISGTAAAIMYLTNMTISSLTSFIQGYLHADTITNIVAIYLVLIAIIVGLYWYKLKDL</sequence>
<dbReference type="InterPro" id="IPR036259">
    <property type="entry name" value="MFS_trans_sf"/>
</dbReference>
<keyword evidence="3 6" id="KW-0812">Transmembrane</keyword>
<keyword evidence="4 6" id="KW-1133">Transmembrane helix</keyword>